<organism evidence="2 3">
    <name type="scientific">Entomortierella chlamydospora</name>
    <dbReference type="NCBI Taxonomy" id="101097"/>
    <lineage>
        <taxon>Eukaryota</taxon>
        <taxon>Fungi</taxon>
        <taxon>Fungi incertae sedis</taxon>
        <taxon>Mucoromycota</taxon>
        <taxon>Mortierellomycotina</taxon>
        <taxon>Mortierellomycetes</taxon>
        <taxon>Mortierellales</taxon>
        <taxon>Mortierellaceae</taxon>
        <taxon>Entomortierella</taxon>
    </lineage>
</organism>
<protein>
    <submittedName>
        <fullName evidence="2">Uncharacterized protein</fullName>
    </submittedName>
</protein>
<name>A0A9P6MJF9_9FUNG</name>
<accession>A0A9P6MJF9</accession>
<comment type="caution">
    <text evidence="2">The sequence shown here is derived from an EMBL/GenBank/DDBJ whole genome shotgun (WGS) entry which is preliminary data.</text>
</comment>
<gene>
    <name evidence="2" type="ORF">BGZ80_005710</name>
</gene>
<evidence type="ECO:0000256" key="1">
    <source>
        <dbReference type="SAM" id="MobiDB-lite"/>
    </source>
</evidence>
<sequence length="154" mass="17705">MPPVQRITRTGGTTSDAEEKEKQVKEKRATGEKKEKERKYLGNSRTTERCKKKKRLSGIGDQNAQLKDTDQQNHVSKLRLWIWDHASGYQLCLLYGKKTEWAHSVVKWSKKWEPENLAATVPIQELQEIENLNKLAKFLSPSNPDNTSNSDDPN</sequence>
<keyword evidence="3" id="KW-1185">Reference proteome</keyword>
<dbReference type="AlphaFoldDB" id="A0A9P6MJF9"/>
<dbReference type="Proteomes" id="UP000703661">
    <property type="component" value="Unassembled WGS sequence"/>
</dbReference>
<evidence type="ECO:0000313" key="3">
    <source>
        <dbReference type="Proteomes" id="UP000703661"/>
    </source>
</evidence>
<proteinExistence type="predicted"/>
<dbReference type="EMBL" id="JAAAID010002805">
    <property type="protein sequence ID" value="KAG0003962.1"/>
    <property type="molecule type" value="Genomic_DNA"/>
</dbReference>
<feature type="compositionally biased region" description="Basic and acidic residues" evidence="1">
    <location>
        <begin position="17"/>
        <end position="40"/>
    </location>
</feature>
<feature type="region of interest" description="Disordered" evidence="1">
    <location>
        <begin position="1"/>
        <end position="71"/>
    </location>
</feature>
<reference evidence="2" key="1">
    <citation type="journal article" date="2020" name="Fungal Divers.">
        <title>Resolving the Mortierellaceae phylogeny through synthesis of multi-gene phylogenetics and phylogenomics.</title>
        <authorList>
            <person name="Vandepol N."/>
            <person name="Liber J."/>
            <person name="Desiro A."/>
            <person name="Na H."/>
            <person name="Kennedy M."/>
            <person name="Barry K."/>
            <person name="Grigoriev I.V."/>
            <person name="Miller A.N."/>
            <person name="O'Donnell K."/>
            <person name="Stajich J.E."/>
            <person name="Bonito G."/>
        </authorList>
    </citation>
    <scope>NUCLEOTIDE SEQUENCE</scope>
    <source>
        <strain evidence="2">NRRL 2769</strain>
    </source>
</reference>
<evidence type="ECO:0000313" key="2">
    <source>
        <dbReference type="EMBL" id="KAG0003962.1"/>
    </source>
</evidence>